<organism evidence="1 2">
    <name type="scientific">Glossina pallidipes</name>
    <name type="common">Tsetse fly</name>
    <dbReference type="NCBI Taxonomy" id="7398"/>
    <lineage>
        <taxon>Eukaryota</taxon>
        <taxon>Metazoa</taxon>
        <taxon>Ecdysozoa</taxon>
        <taxon>Arthropoda</taxon>
        <taxon>Hexapoda</taxon>
        <taxon>Insecta</taxon>
        <taxon>Pterygota</taxon>
        <taxon>Neoptera</taxon>
        <taxon>Endopterygota</taxon>
        <taxon>Diptera</taxon>
        <taxon>Brachycera</taxon>
        <taxon>Muscomorpha</taxon>
        <taxon>Hippoboscoidea</taxon>
        <taxon>Glossinidae</taxon>
        <taxon>Glossina</taxon>
    </lineage>
</organism>
<reference evidence="1" key="2">
    <citation type="submission" date="2020-05" db="UniProtKB">
        <authorList>
            <consortium name="EnsemblMetazoa"/>
        </authorList>
    </citation>
    <scope>IDENTIFICATION</scope>
    <source>
        <strain evidence="1">IAEA</strain>
    </source>
</reference>
<evidence type="ECO:0000313" key="2">
    <source>
        <dbReference type="Proteomes" id="UP000092445"/>
    </source>
</evidence>
<evidence type="ECO:0000313" key="1">
    <source>
        <dbReference type="EnsemblMetazoa" id="GPAI006488-PA"/>
    </source>
</evidence>
<dbReference type="VEuPathDB" id="VectorBase:GPAI006488"/>
<proteinExistence type="predicted"/>
<accession>A0A1A9Z7W6</accession>
<dbReference type="Proteomes" id="UP000092445">
    <property type="component" value="Unassembled WGS sequence"/>
</dbReference>
<reference evidence="2" key="1">
    <citation type="submission" date="2014-03" db="EMBL/GenBank/DDBJ databases">
        <authorList>
            <person name="Aksoy S."/>
            <person name="Warren W."/>
            <person name="Wilson R.K."/>
        </authorList>
    </citation>
    <scope>NUCLEOTIDE SEQUENCE [LARGE SCALE GENOMIC DNA]</scope>
    <source>
        <strain evidence="2">IAEA</strain>
    </source>
</reference>
<dbReference type="AlphaFoldDB" id="A0A1A9Z7W6"/>
<protein>
    <submittedName>
        <fullName evidence="1">Uncharacterized protein</fullName>
    </submittedName>
</protein>
<dbReference type="EnsemblMetazoa" id="GPAI006488-RA">
    <property type="protein sequence ID" value="GPAI006488-PA"/>
    <property type="gene ID" value="GPAI006488"/>
</dbReference>
<keyword evidence="2" id="KW-1185">Reference proteome</keyword>
<name>A0A1A9Z7W6_GLOPL</name>
<sequence>MADPFETVFMGGGFLTCVDVVAVTVAVATSAELLLVVAAKALNAELVEVSDTLIAVKGGLESTTGAVAFAVDAIVKPLTWAHCRLRDCNREEAIVKGAVVVADELTIGTTMPRVLGPIFCCICGKGVVAVVERGANKAAPSVTRSCIVICGSGTLGASTVYCCSLRPAN</sequence>